<proteinExistence type="predicted"/>
<dbReference type="PANTHER" id="PTHR32125:SF4">
    <property type="entry name" value="2-C-METHYL-D-ERYTHRITOL 4-PHOSPHATE CYTIDYLYLTRANSFERASE, CHLOROPLASTIC"/>
    <property type="match status" value="1"/>
</dbReference>
<keyword evidence="4" id="KW-1185">Reference proteome</keyword>
<sequence>MVTAILLAAGSGNRMQGQVRDKILTPLHGKPAFIYSLQAFVDSSLVDEYIVVYRDEAQKAQLSALVQDHGLQELKISGAPGGQERQDSVIHALNIVNERCEFVFIHDCARPCITASAIQSLHQAVVSDKAACLAHPVVDTIKRIPQANQTQQVELEDLDRNRLWAMETPQAFHFQSILKAYQNVIKQKRAITDDTAAAASIGLHTTLVSNTSPNPKLTTPADIAYIEFLLKHSR</sequence>
<accession>A0ABU1ARU1</accession>
<dbReference type="InterPro" id="IPR050088">
    <property type="entry name" value="IspD/TarI_cytidylyltransf_bact"/>
</dbReference>
<dbReference type="EC" id="2.7.7.60" evidence="3"/>
<comment type="caution">
    <text evidence="3">The sequence shown here is derived from an EMBL/GenBank/DDBJ whole genome shotgun (WGS) entry which is preliminary data.</text>
</comment>
<keyword evidence="1 3" id="KW-0808">Transferase</keyword>
<gene>
    <name evidence="3" type="primary">ispD</name>
    <name evidence="3" type="ORF">QEH52_05115</name>
</gene>
<evidence type="ECO:0000313" key="3">
    <source>
        <dbReference type="EMBL" id="MDQ8206877.1"/>
    </source>
</evidence>
<dbReference type="Proteomes" id="UP001225316">
    <property type="component" value="Unassembled WGS sequence"/>
</dbReference>
<dbReference type="SUPFAM" id="SSF53448">
    <property type="entry name" value="Nucleotide-diphospho-sugar transferases"/>
    <property type="match status" value="1"/>
</dbReference>
<dbReference type="Gene3D" id="3.90.550.10">
    <property type="entry name" value="Spore Coat Polysaccharide Biosynthesis Protein SpsA, Chain A"/>
    <property type="match status" value="1"/>
</dbReference>
<dbReference type="InterPro" id="IPR001228">
    <property type="entry name" value="IspD"/>
</dbReference>
<organism evidence="3 4">
    <name type="scientific">Thalassobacterium maritimum</name>
    <dbReference type="NCBI Taxonomy" id="3041265"/>
    <lineage>
        <taxon>Bacteria</taxon>
        <taxon>Pseudomonadati</taxon>
        <taxon>Verrucomicrobiota</taxon>
        <taxon>Opitutia</taxon>
        <taxon>Puniceicoccales</taxon>
        <taxon>Coraliomargaritaceae</taxon>
        <taxon>Thalassobacterium</taxon>
    </lineage>
</organism>
<evidence type="ECO:0000313" key="4">
    <source>
        <dbReference type="Proteomes" id="UP001225316"/>
    </source>
</evidence>
<dbReference type="PANTHER" id="PTHR32125">
    <property type="entry name" value="2-C-METHYL-D-ERYTHRITOL 4-PHOSPHATE CYTIDYLYLTRANSFERASE, CHLOROPLASTIC"/>
    <property type="match status" value="1"/>
</dbReference>
<evidence type="ECO:0000256" key="2">
    <source>
        <dbReference type="ARBA" id="ARBA00022695"/>
    </source>
</evidence>
<dbReference type="NCBIfam" id="TIGR00453">
    <property type="entry name" value="ispD"/>
    <property type="match status" value="1"/>
</dbReference>
<name>A0ABU1ARU1_9BACT</name>
<dbReference type="CDD" id="cd02516">
    <property type="entry name" value="CDP-ME_synthetase"/>
    <property type="match status" value="1"/>
</dbReference>
<reference evidence="3 4" key="1">
    <citation type="submission" date="2023-04" db="EMBL/GenBank/DDBJ databases">
        <title>A novel bacteria isolated from coastal sediment.</title>
        <authorList>
            <person name="Liu X.-J."/>
            <person name="Du Z.-J."/>
        </authorList>
    </citation>
    <scope>NUCLEOTIDE SEQUENCE [LARGE SCALE GENOMIC DNA]</scope>
    <source>
        <strain evidence="3 4">SDUM461003</strain>
    </source>
</reference>
<evidence type="ECO:0000256" key="1">
    <source>
        <dbReference type="ARBA" id="ARBA00022679"/>
    </source>
</evidence>
<dbReference type="Pfam" id="PF01128">
    <property type="entry name" value="IspD"/>
    <property type="match status" value="1"/>
</dbReference>
<dbReference type="InterPro" id="IPR034683">
    <property type="entry name" value="IspD/TarI"/>
</dbReference>
<protein>
    <submittedName>
        <fullName evidence="3">2-C-methyl-D-erythritol 4-phosphate cytidylyltransferase</fullName>
        <ecNumber evidence="3">2.7.7.60</ecNumber>
    </submittedName>
</protein>
<dbReference type="GO" id="GO:0050518">
    <property type="term" value="F:2-C-methyl-D-erythritol 4-phosphate cytidylyltransferase activity"/>
    <property type="evidence" value="ECO:0007669"/>
    <property type="project" value="UniProtKB-EC"/>
</dbReference>
<dbReference type="EMBL" id="JARXHW010000008">
    <property type="protein sequence ID" value="MDQ8206877.1"/>
    <property type="molecule type" value="Genomic_DNA"/>
</dbReference>
<dbReference type="InterPro" id="IPR029044">
    <property type="entry name" value="Nucleotide-diphossugar_trans"/>
</dbReference>
<dbReference type="RefSeq" id="WP_308949014.1">
    <property type="nucleotide sequence ID" value="NZ_JARXHW010000008.1"/>
</dbReference>
<keyword evidence="2 3" id="KW-0548">Nucleotidyltransferase</keyword>